<reference evidence="5" key="3">
    <citation type="submission" date="2024-01" db="EMBL/GenBank/DDBJ databases">
        <authorList>
            <person name="Coelho M.A."/>
            <person name="David-Palma M."/>
            <person name="Shea T."/>
            <person name="Sun S."/>
            <person name="Cuomo C.A."/>
            <person name="Heitman J."/>
        </authorList>
    </citation>
    <scope>NUCLEOTIDE SEQUENCE</scope>
    <source>
        <strain evidence="5">CBS 7841</strain>
    </source>
</reference>
<dbReference type="InterPro" id="IPR057326">
    <property type="entry name" value="KR_dom"/>
</dbReference>
<dbReference type="SMART" id="SM00822">
    <property type="entry name" value="PKS_KR"/>
    <property type="match status" value="1"/>
</dbReference>
<gene>
    <name evidence="5" type="ORF">L203_101245</name>
</gene>
<evidence type="ECO:0000313" key="5">
    <source>
        <dbReference type="EMBL" id="WVN86087.1"/>
    </source>
</evidence>
<sequence>MPLTIDFKDKLVLVTGGGRGIGLAISTSLAKAGADVAITFTSKNAVAVAEELSQRCNVKVRAYKCEVTNSEEVDRVIIEVERDFGKEIDIGVANAGISLWKDAHENSDAEFQKVFAVNTFGPFYLARALVRSWLGFSISTSSESKSINAVTSTVSKIDKSDCKRGNLGKQILFVSSISGLVAMSPQRQAAYNASKGAVSMLAKSLAGEWAHLGISVNSVSPGYVSTDMIANPPDSSAKAWVNEWQDRTPVGRFATTDEIGDFIATLLSSRMGGGGFMTGSDVVVDGGYTIF</sequence>
<protein>
    <recommendedName>
        <fullName evidence="4">Ketoreductase domain-containing protein</fullName>
    </recommendedName>
</protein>
<accession>A0AAJ8M004</accession>
<evidence type="ECO:0000256" key="3">
    <source>
        <dbReference type="ARBA" id="ARBA00023002"/>
    </source>
</evidence>
<reference evidence="5" key="1">
    <citation type="submission" date="2016-06" db="EMBL/GenBank/DDBJ databases">
        <authorList>
            <person name="Cuomo C."/>
            <person name="Litvintseva A."/>
            <person name="Heitman J."/>
            <person name="Chen Y."/>
            <person name="Sun S."/>
            <person name="Springer D."/>
            <person name="Dromer F."/>
            <person name="Young S."/>
            <person name="Zeng Q."/>
            <person name="Chapman S."/>
            <person name="Gujja S."/>
            <person name="Saif S."/>
            <person name="Birren B."/>
        </authorList>
    </citation>
    <scope>NUCLEOTIDE SEQUENCE</scope>
    <source>
        <strain evidence="5">CBS 7841</strain>
    </source>
</reference>
<dbReference type="PANTHER" id="PTHR43008">
    <property type="entry name" value="BENZIL REDUCTASE"/>
    <property type="match status" value="1"/>
</dbReference>
<dbReference type="AlphaFoldDB" id="A0AAJ8M004"/>
<dbReference type="Proteomes" id="UP000094043">
    <property type="component" value="Chromosome 2"/>
</dbReference>
<reference evidence="5" key="2">
    <citation type="journal article" date="2022" name="Elife">
        <title>Obligate sexual reproduction of a homothallic fungus closely related to the Cryptococcus pathogenic species complex.</title>
        <authorList>
            <person name="Passer A.R."/>
            <person name="Clancey S.A."/>
            <person name="Shea T."/>
            <person name="David-Palma M."/>
            <person name="Averette A.F."/>
            <person name="Boekhout T."/>
            <person name="Porcel B.M."/>
            <person name="Nowrousian M."/>
            <person name="Cuomo C.A."/>
            <person name="Sun S."/>
            <person name="Heitman J."/>
            <person name="Coelho M.A."/>
        </authorList>
    </citation>
    <scope>NUCLEOTIDE SEQUENCE</scope>
    <source>
        <strain evidence="5">CBS 7841</strain>
    </source>
</reference>
<evidence type="ECO:0000259" key="4">
    <source>
        <dbReference type="SMART" id="SM00822"/>
    </source>
</evidence>
<dbReference type="Pfam" id="PF00106">
    <property type="entry name" value="adh_short"/>
    <property type="match status" value="1"/>
</dbReference>
<dbReference type="InterPro" id="IPR036291">
    <property type="entry name" value="NAD(P)-bd_dom_sf"/>
</dbReference>
<dbReference type="InterPro" id="IPR002347">
    <property type="entry name" value="SDR_fam"/>
</dbReference>
<evidence type="ECO:0000256" key="1">
    <source>
        <dbReference type="ARBA" id="ARBA00006484"/>
    </source>
</evidence>
<dbReference type="KEGG" id="cdep:91085459"/>
<name>A0AAJ8M004_9TREE</name>
<dbReference type="FunFam" id="3.40.50.720:FF:000421">
    <property type="entry name" value="Probable NADP-dependent mannitol dehydrogenase"/>
    <property type="match status" value="1"/>
</dbReference>
<comment type="similarity">
    <text evidence="1">Belongs to the short-chain dehydrogenases/reductases (SDR) family.</text>
</comment>
<dbReference type="GO" id="GO:0016616">
    <property type="term" value="F:oxidoreductase activity, acting on the CH-OH group of donors, NAD or NADP as acceptor"/>
    <property type="evidence" value="ECO:0007669"/>
    <property type="project" value="UniProtKB-ARBA"/>
</dbReference>
<dbReference type="SUPFAM" id="SSF51735">
    <property type="entry name" value="NAD(P)-binding Rossmann-fold domains"/>
    <property type="match status" value="1"/>
</dbReference>
<dbReference type="EMBL" id="CP143785">
    <property type="protein sequence ID" value="WVN86087.1"/>
    <property type="molecule type" value="Genomic_DNA"/>
</dbReference>
<evidence type="ECO:0000313" key="6">
    <source>
        <dbReference type="Proteomes" id="UP000094043"/>
    </source>
</evidence>
<dbReference type="InterPro" id="IPR020904">
    <property type="entry name" value="Sc_DH/Rdtase_CS"/>
</dbReference>
<keyword evidence="3" id="KW-0560">Oxidoreductase</keyword>
<organism evidence="5 6">
    <name type="scientific">Cryptococcus depauperatus CBS 7841</name>
    <dbReference type="NCBI Taxonomy" id="1295531"/>
    <lineage>
        <taxon>Eukaryota</taxon>
        <taxon>Fungi</taxon>
        <taxon>Dikarya</taxon>
        <taxon>Basidiomycota</taxon>
        <taxon>Agaricomycotina</taxon>
        <taxon>Tremellomycetes</taxon>
        <taxon>Tremellales</taxon>
        <taxon>Cryptococcaceae</taxon>
        <taxon>Cryptococcus</taxon>
    </lineage>
</organism>
<dbReference type="GO" id="GO:0050664">
    <property type="term" value="F:oxidoreductase activity, acting on NAD(P)H, oxygen as acceptor"/>
    <property type="evidence" value="ECO:0007669"/>
    <property type="project" value="TreeGrafter"/>
</dbReference>
<feature type="domain" description="Ketoreductase" evidence="4">
    <location>
        <begin position="10"/>
        <end position="222"/>
    </location>
</feature>
<dbReference type="Pfam" id="PF13561">
    <property type="entry name" value="adh_short_C2"/>
    <property type="match status" value="1"/>
</dbReference>
<proteinExistence type="inferred from homology"/>
<evidence type="ECO:0000256" key="2">
    <source>
        <dbReference type="ARBA" id="ARBA00022857"/>
    </source>
</evidence>
<dbReference type="Gene3D" id="3.40.50.720">
    <property type="entry name" value="NAD(P)-binding Rossmann-like Domain"/>
    <property type="match status" value="1"/>
</dbReference>
<dbReference type="PANTHER" id="PTHR43008:SF4">
    <property type="entry name" value="CHAIN DEHYDROGENASE, PUTATIVE (AFU_ORTHOLOGUE AFUA_4G08710)-RELATED"/>
    <property type="match status" value="1"/>
</dbReference>
<dbReference type="GeneID" id="91085459"/>
<dbReference type="PRINTS" id="PR00081">
    <property type="entry name" value="GDHRDH"/>
</dbReference>
<dbReference type="PROSITE" id="PS00061">
    <property type="entry name" value="ADH_SHORT"/>
    <property type="match status" value="1"/>
</dbReference>
<keyword evidence="6" id="KW-1185">Reference proteome</keyword>
<dbReference type="RefSeq" id="XP_066066787.1">
    <property type="nucleotide sequence ID" value="XM_066210690.1"/>
</dbReference>
<keyword evidence="2" id="KW-0521">NADP</keyword>